<feature type="domain" description="DUF7825" evidence="1">
    <location>
        <begin position="675"/>
        <end position="794"/>
    </location>
</feature>
<sequence length="878" mass="95381">MNPWLEVLDRIEAGDDEDLVTFLDGLSDLGRRAVAVRLPGHLTEELRGGFEARWEIEGLASGYRLAGAACLTGAQQVAAWLNRRELRRPRAPEQDADRIVSLLRRRPVEWRRDLAARLAERLRPPAGRRWERTEGVPGWDLVAALVAETGMEPPDGDAFVAGWAWRLVLRRGMGGRGLDGDPLLGPLLPRLFEAQDVAEPLALDGRRNSGVLGELAELAAAGRGRRRTVIDGCARRFLTGGPAEQIAPFVRLWRLLRPEPEEIPVLDFVRLLPAAAPPLAQLALEELRRAESAGLLDDELFAEAVGSLAYRPEKKLVQYAVRWLAGAPAPRGGGAVPALATVFDLDVPALRERAVRLAVKLAPHADDAGREAIREAAARLPADLRERVASAYGAIAPAEPERPVAAVLHAPAPPALAPPFASPGELVAELRARWSEEPQRCERVLAGLVELTHRDRDGVAAALRPWWEETRPRPGEPDLYLFGRHLHDDSVNGLLIRCALAVVAPEHSRHVSTSLARMSPYRVSSEWPPQSLVRRRLEEVIELFERGETIPALLATPTAPTGHVDPATVVRRMERLGDTEPLAADFRQALLRLPRRIDPDLLVRAEKLPSQAGRVLAAWFRDGGWPDPAVEWEPLEETSGHASRGWGRHLRPRVVPPAGLPAWLEELWVGRPHNVYLSHRSDALWWPVIMPSHREVVAASLVRCRPWPADASGDFRMAALAALAHGDGPVGAATAVAIAAGLGNRRDEQRAAAADAALTLAARGQFPATELGQAVGKLIRHELVILKRIAAGLGDLTAAGAHAEVWRTLSVALPLLLPRPGERPRAGLGELLGVAARAAVLAGAEGEISGLAEMAARKGSSLVLHEARRLYEAISPHG</sequence>
<evidence type="ECO:0000313" key="2">
    <source>
        <dbReference type="EMBL" id="PZG19480.1"/>
    </source>
</evidence>
<dbReference type="Pfam" id="PF25149">
    <property type="entry name" value="DUF7825"/>
    <property type="match status" value="1"/>
</dbReference>
<dbReference type="EMBL" id="POUD01000038">
    <property type="protein sequence ID" value="PZG19480.1"/>
    <property type="molecule type" value="Genomic_DNA"/>
</dbReference>
<organism evidence="2 3">
    <name type="scientific">Nonomuraea aridisoli</name>
    <dbReference type="NCBI Taxonomy" id="2070368"/>
    <lineage>
        <taxon>Bacteria</taxon>
        <taxon>Bacillati</taxon>
        <taxon>Actinomycetota</taxon>
        <taxon>Actinomycetes</taxon>
        <taxon>Streptosporangiales</taxon>
        <taxon>Streptosporangiaceae</taxon>
        <taxon>Nonomuraea</taxon>
    </lineage>
</organism>
<name>A0A2W2F0T7_9ACTN</name>
<evidence type="ECO:0000259" key="1">
    <source>
        <dbReference type="Pfam" id="PF25149"/>
    </source>
</evidence>
<gene>
    <name evidence="2" type="ORF">C1J01_12155</name>
</gene>
<dbReference type="OrthoDB" id="3245799at2"/>
<protein>
    <recommendedName>
        <fullName evidence="1">DUF7825 domain-containing protein</fullName>
    </recommendedName>
</protein>
<accession>A0A2W2F0T7</accession>
<evidence type="ECO:0000313" key="3">
    <source>
        <dbReference type="Proteomes" id="UP000249304"/>
    </source>
</evidence>
<comment type="caution">
    <text evidence="2">The sequence shown here is derived from an EMBL/GenBank/DDBJ whole genome shotgun (WGS) entry which is preliminary data.</text>
</comment>
<proteinExistence type="predicted"/>
<dbReference type="InterPro" id="IPR056727">
    <property type="entry name" value="DUF7825"/>
</dbReference>
<reference evidence="2 3" key="1">
    <citation type="submission" date="2018-01" db="EMBL/GenBank/DDBJ databases">
        <title>Draft genome sequence of Nonomuraea sp. KC333.</title>
        <authorList>
            <person name="Sahin N."/>
            <person name="Saygin H."/>
            <person name="Ay H."/>
        </authorList>
    </citation>
    <scope>NUCLEOTIDE SEQUENCE [LARGE SCALE GENOMIC DNA]</scope>
    <source>
        <strain evidence="2 3">KC333</strain>
    </source>
</reference>
<keyword evidence="3" id="KW-1185">Reference proteome</keyword>
<dbReference type="RefSeq" id="WP_111179050.1">
    <property type="nucleotide sequence ID" value="NZ_POUD01000038.1"/>
</dbReference>
<dbReference type="Proteomes" id="UP000249304">
    <property type="component" value="Unassembled WGS sequence"/>
</dbReference>
<dbReference type="AlphaFoldDB" id="A0A2W2F0T7"/>